<dbReference type="EMBL" id="AMZH03006284">
    <property type="protein sequence ID" value="RRT64202.1"/>
    <property type="molecule type" value="Genomic_DNA"/>
</dbReference>
<reference evidence="1 2" key="1">
    <citation type="journal article" date="2014" name="Agronomy (Basel)">
        <title>A Draft Genome Sequence for Ensete ventricosum, the Drought-Tolerant Tree Against Hunger.</title>
        <authorList>
            <person name="Harrison J."/>
            <person name="Moore K.A."/>
            <person name="Paszkiewicz K."/>
            <person name="Jones T."/>
            <person name="Grant M."/>
            <person name="Ambacheew D."/>
            <person name="Muzemil S."/>
            <person name="Studholme D.J."/>
        </authorList>
    </citation>
    <scope>NUCLEOTIDE SEQUENCE [LARGE SCALE GENOMIC DNA]</scope>
</reference>
<organism evidence="1 2">
    <name type="scientific">Ensete ventricosum</name>
    <name type="common">Abyssinian banana</name>
    <name type="synonym">Musa ensete</name>
    <dbReference type="NCBI Taxonomy" id="4639"/>
    <lineage>
        <taxon>Eukaryota</taxon>
        <taxon>Viridiplantae</taxon>
        <taxon>Streptophyta</taxon>
        <taxon>Embryophyta</taxon>
        <taxon>Tracheophyta</taxon>
        <taxon>Spermatophyta</taxon>
        <taxon>Magnoliopsida</taxon>
        <taxon>Liliopsida</taxon>
        <taxon>Zingiberales</taxon>
        <taxon>Musaceae</taxon>
        <taxon>Ensete</taxon>
    </lineage>
</organism>
<dbReference type="AlphaFoldDB" id="A0A426ZJP4"/>
<evidence type="ECO:0000313" key="1">
    <source>
        <dbReference type="EMBL" id="RRT64202.1"/>
    </source>
</evidence>
<sequence>MGPRREFARRFTEGIEKLIGNTLGDRRKKIGRLTARMLEAVELAGGLVFTQRRSVVDTGVPQGGGLGSGRRLIGVEPL</sequence>
<protein>
    <submittedName>
        <fullName evidence="1">Uncharacterized protein</fullName>
    </submittedName>
</protein>
<evidence type="ECO:0000313" key="2">
    <source>
        <dbReference type="Proteomes" id="UP000287651"/>
    </source>
</evidence>
<proteinExistence type="predicted"/>
<name>A0A426ZJP4_ENSVE</name>
<gene>
    <name evidence="1" type="ORF">B296_00029647</name>
</gene>
<comment type="caution">
    <text evidence="1">The sequence shown here is derived from an EMBL/GenBank/DDBJ whole genome shotgun (WGS) entry which is preliminary data.</text>
</comment>
<accession>A0A426ZJP4</accession>
<dbReference type="Proteomes" id="UP000287651">
    <property type="component" value="Unassembled WGS sequence"/>
</dbReference>